<dbReference type="GO" id="GO:0090729">
    <property type="term" value="F:toxin activity"/>
    <property type="evidence" value="ECO:0007669"/>
    <property type="project" value="UniProtKB-KW"/>
</dbReference>
<keyword evidence="4 6" id="KW-0378">Hydrolase</keyword>
<evidence type="ECO:0000256" key="6">
    <source>
        <dbReference type="HAMAP-Rule" id="MF_00265"/>
    </source>
</evidence>
<dbReference type="PANTHER" id="PTHR35901:SF1">
    <property type="entry name" value="EXONUCLEASE VAPC9"/>
    <property type="match status" value="1"/>
</dbReference>
<feature type="domain" description="PIN" evidence="7">
    <location>
        <begin position="2"/>
        <end position="118"/>
    </location>
</feature>
<evidence type="ECO:0000256" key="4">
    <source>
        <dbReference type="ARBA" id="ARBA00022801"/>
    </source>
</evidence>
<comment type="similarity">
    <text evidence="6">Belongs to the PINc/VapC protein family.</text>
</comment>
<dbReference type="RefSeq" id="WP_007576327.1">
    <property type="nucleotide sequence ID" value="NZ_AGUD01000227.1"/>
</dbReference>
<dbReference type="InterPro" id="IPR044153">
    <property type="entry name" value="PIN_Pae0151-like"/>
</dbReference>
<dbReference type="EC" id="3.1.-.-" evidence="6"/>
<dbReference type="PATRIC" id="fig|1097667.3.peg.2801"/>
<keyword evidence="5 6" id="KW-0460">Magnesium</keyword>
<dbReference type="OrthoDB" id="4377304at2"/>
<proteinExistence type="inferred from homology"/>
<dbReference type="SUPFAM" id="SSF88723">
    <property type="entry name" value="PIN domain-like"/>
    <property type="match status" value="1"/>
</dbReference>
<keyword evidence="2 6" id="KW-0540">Nuclease</keyword>
<dbReference type="EMBL" id="AGUD01000227">
    <property type="protein sequence ID" value="EHN10295.1"/>
    <property type="molecule type" value="Genomic_DNA"/>
</dbReference>
<keyword evidence="1 6" id="KW-1277">Toxin-antitoxin system</keyword>
<comment type="caution">
    <text evidence="8">The sequence shown here is derived from an EMBL/GenBank/DDBJ whole genome shotgun (WGS) entry which is preliminary data.</text>
</comment>
<protein>
    <recommendedName>
        <fullName evidence="6">Ribonuclease VapC</fullName>
        <shortName evidence="6">RNase VapC</shortName>
        <ecNumber evidence="6">3.1.-.-</ecNumber>
    </recommendedName>
    <alternativeName>
        <fullName evidence="6">Toxin VapC</fullName>
    </alternativeName>
</protein>
<dbReference type="InterPro" id="IPR002716">
    <property type="entry name" value="PIN_dom"/>
</dbReference>
<dbReference type="CDD" id="cd09873">
    <property type="entry name" value="PIN_Pae0151-like"/>
    <property type="match status" value="1"/>
</dbReference>
<reference evidence="8 9" key="1">
    <citation type="journal article" date="2013" name="Biodegradation">
        <title>Quantitative proteomic analysis of ibuprofen-degrading Patulibacter sp. strain I11.</title>
        <authorList>
            <person name="Almeida B."/>
            <person name="Kjeldal H."/>
            <person name="Lolas I."/>
            <person name="Knudsen A.D."/>
            <person name="Carvalho G."/>
            <person name="Nielsen K.L."/>
            <person name="Barreto Crespo M.T."/>
            <person name="Stensballe A."/>
            <person name="Nielsen J.L."/>
        </authorList>
    </citation>
    <scope>NUCLEOTIDE SEQUENCE [LARGE SCALE GENOMIC DNA]</scope>
    <source>
        <strain evidence="8 9">I11</strain>
    </source>
</reference>
<comment type="cofactor">
    <cofactor evidence="6">
        <name>Mg(2+)</name>
        <dbReference type="ChEBI" id="CHEBI:18420"/>
    </cofactor>
</comment>
<dbReference type="AlphaFoldDB" id="H0E7M1"/>
<evidence type="ECO:0000313" key="9">
    <source>
        <dbReference type="Proteomes" id="UP000005143"/>
    </source>
</evidence>
<dbReference type="Gene3D" id="3.40.50.1010">
    <property type="entry name" value="5'-nuclease"/>
    <property type="match status" value="1"/>
</dbReference>
<keyword evidence="3 6" id="KW-0479">Metal-binding</keyword>
<sequence length="133" mass="14265">MIVVDASVLAVALADDGEDGDLTRAELATARRLSAPQVVDLEVTSVWRRAARSGRLEPRRAALAFADLERLPLRRVAHSPLLPRIWELRDTVTAYDAAYVALAELLAAPLLTADARLAGAPGPRCDFRLVGGA</sequence>
<dbReference type="HAMAP" id="MF_00265">
    <property type="entry name" value="VapC_Nob1"/>
    <property type="match status" value="1"/>
</dbReference>
<comment type="function">
    <text evidence="6">Toxic component of a toxin-antitoxin (TA) system. An RNase.</text>
</comment>
<evidence type="ECO:0000256" key="5">
    <source>
        <dbReference type="ARBA" id="ARBA00022842"/>
    </source>
</evidence>
<evidence type="ECO:0000256" key="1">
    <source>
        <dbReference type="ARBA" id="ARBA00022649"/>
    </source>
</evidence>
<dbReference type="InterPro" id="IPR029060">
    <property type="entry name" value="PIN-like_dom_sf"/>
</dbReference>
<dbReference type="GO" id="GO:0000287">
    <property type="term" value="F:magnesium ion binding"/>
    <property type="evidence" value="ECO:0007669"/>
    <property type="project" value="UniProtKB-UniRule"/>
</dbReference>
<feature type="binding site" evidence="6">
    <location>
        <position position="96"/>
    </location>
    <ligand>
        <name>Mg(2+)</name>
        <dbReference type="ChEBI" id="CHEBI:18420"/>
    </ligand>
</feature>
<keyword evidence="9" id="KW-1185">Reference proteome</keyword>
<dbReference type="GO" id="GO:0016787">
    <property type="term" value="F:hydrolase activity"/>
    <property type="evidence" value="ECO:0007669"/>
    <property type="project" value="UniProtKB-KW"/>
</dbReference>
<name>H0E7M1_9ACTN</name>
<evidence type="ECO:0000313" key="8">
    <source>
        <dbReference type="EMBL" id="EHN10295.1"/>
    </source>
</evidence>
<dbReference type="Pfam" id="PF01850">
    <property type="entry name" value="PIN"/>
    <property type="match status" value="1"/>
</dbReference>
<evidence type="ECO:0000256" key="2">
    <source>
        <dbReference type="ARBA" id="ARBA00022722"/>
    </source>
</evidence>
<organism evidence="8 9">
    <name type="scientific">Patulibacter medicamentivorans</name>
    <dbReference type="NCBI Taxonomy" id="1097667"/>
    <lineage>
        <taxon>Bacteria</taxon>
        <taxon>Bacillati</taxon>
        <taxon>Actinomycetota</taxon>
        <taxon>Thermoleophilia</taxon>
        <taxon>Solirubrobacterales</taxon>
        <taxon>Patulibacteraceae</taxon>
        <taxon>Patulibacter</taxon>
    </lineage>
</organism>
<keyword evidence="6" id="KW-0800">Toxin</keyword>
<dbReference type="InterPro" id="IPR022907">
    <property type="entry name" value="VapC_family"/>
</dbReference>
<dbReference type="GO" id="GO:0004540">
    <property type="term" value="F:RNA nuclease activity"/>
    <property type="evidence" value="ECO:0007669"/>
    <property type="project" value="InterPro"/>
</dbReference>
<evidence type="ECO:0000259" key="7">
    <source>
        <dbReference type="Pfam" id="PF01850"/>
    </source>
</evidence>
<accession>H0E7M1</accession>
<dbReference type="Proteomes" id="UP000005143">
    <property type="component" value="Unassembled WGS sequence"/>
</dbReference>
<gene>
    <name evidence="6" type="primary">vapC</name>
    <name evidence="8" type="ORF">PAI11_28250</name>
</gene>
<dbReference type="InterPro" id="IPR051619">
    <property type="entry name" value="TypeII_TA_RNase_PINc/VapC"/>
</dbReference>
<dbReference type="PANTHER" id="PTHR35901">
    <property type="entry name" value="RIBONUCLEASE VAPC3"/>
    <property type="match status" value="1"/>
</dbReference>
<feature type="binding site" evidence="6">
    <location>
        <position position="5"/>
    </location>
    <ligand>
        <name>Mg(2+)</name>
        <dbReference type="ChEBI" id="CHEBI:18420"/>
    </ligand>
</feature>
<evidence type="ECO:0000256" key="3">
    <source>
        <dbReference type="ARBA" id="ARBA00022723"/>
    </source>
</evidence>